<sequence length="357" mass="38803">MSHPQLKNKTYWLLLLLLPVILFIQACETQANEQKPALAAAVPNPAVPADGYIVQPTSFSEEIEITGTLIANQEVTIASELMRKLVAVQVKEGNYVSTGTLLFQLDDADLQAQLERLHQQEKLAALNEARLKDLIAHDAAIQQDYDQAITNLNVLKAEIRALAVTIDKTRIRAPFNGRIGIVRVYPGALVSPNTVLTNIVDDTRIKVEFSVPEKYANLVAIGKSQRFTVQSDTGAYYATVVAKESKMNEQTRTLLVEAIGANPHGKLVSGQSARLSLALHTANDALKVPSQALMPNSQGYAVYVAKNNKVQLAPVVIGQRGAQEVQIISGLNQGDTVITSNLLRLMPGADVDLVKIK</sequence>
<evidence type="ECO:0000259" key="5">
    <source>
        <dbReference type="Pfam" id="PF25954"/>
    </source>
</evidence>
<feature type="domain" description="Multidrug resistance protein MdtA-like barrel-sandwich hybrid" evidence="4">
    <location>
        <begin position="74"/>
        <end position="201"/>
    </location>
</feature>
<evidence type="ECO:0000259" key="4">
    <source>
        <dbReference type="Pfam" id="PF25917"/>
    </source>
</evidence>
<dbReference type="KEGG" id="pseg:D3H65_24690"/>
<dbReference type="InterPro" id="IPR058627">
    <property type="entry name" value="MdtA-like_C"/>
</dbReference>
<dbReference type="NCBIfam" id="TIGR01730">
    <property type="entry name" value="RND_mfp"/>
    <property type="match status" value="1"/>
</dbReference>
<organism evidence="7 8">
    <name type="scientific">Paraflavitalea soli</name>
    <dbReference type="NCBI Taxonomy" id="2315862"/>
    <lineage>
        <taxon>Bacteria</taxon>
        <taxon>Pseudomonadati</taxon>
        <taxon>Bacteroidota</taxon>
        <taxon>Chitinophagia</taxon>
        <taxon>Chitinophagales</taxon>
        <taxon>Chitinophagaceae</taxon>
        <taxon>Paraflavitalea</taxon>
    </lineage>
</organism>
<feature type="domain" description="Multidrug resistance protein MdtA-like C-terminal permuted SH3" evidence="6">
    <location>
        <begin position="284"/>
        <end position="342"/>
    </location>
</feature>
<evidence type="ECO:0000256" key="3">
    <source>
        <dbReference type="ARBA" id="ARBA00022448"/>
    </source>
</evidence>
<dbReference type="Gene3D" id="2.40.420.20">
    <property type="match status" value="1"/>
</dbReference>
<dbReference type="OrthoDB" id="9806939at2"/>
<dbReference type="InterPro" id="IPR058792">
    <property type="entry name" value="Beta-barrel_RND_2"/>
</dbReference>
<dbReference type="Pfam" id="PF25917">
    <property type="entry name" value="BSH_RND"/>
    <property type="match status" value="1"/>
</dbReference>
<name>A0A3B7MSZ6_9BACT</name>
<dbReference type="AlphaFoldDB" id="A0A3B7MSZ6"/>
<evidence type="ECO:0000313" key="8">
    <source>
        <dbReference type="Proteomes" id="UP000263900"/>
    </source>
</evidence>
<dbReference type="RefSeq" id="WP_119052863.1">
    <property type="nucleotide sequence ID" value="NZ_CP032157.1"/>
</dbReference>
<dbReference type="GO" id="GO:1990281">
    <property type="term" value="C:efflux pump complex"/>
    <property type="evidence" value="ECO:0007669"/>
    <property type="project" value="TreeGrafter"/>
</dbReference>
<dbReference type="Pfam" id="PF25954">
    <property type="entry name" value="Beta-barrel_RND_2"/>
    <property type="match status" value="1"/>
</dbReference>
<protein>
    <submittedName>
        <fullName evidence="7">Efflux RND transporter periplasmic adaptor subunit</fullName>
    </submittedName>
</protein>
<feature type="domain" description="CusB-like beta-barrel" evidence="5">
    <location>
        <begin position="207"/>
        <end position="278"/>
    </location>
</feature>
<dbReference type="PROSITE" id="PS51257">
    <property type="entry name" value="PROKAR_LIPOPROTEIN"/>
    <property type="match status" value="1"/>
</dbReference>
<comment type="similarity">
    <text evidence="2">Belongs to the membrane fusion protein (MFP) (TC 8.A.1) family.</text>
</comment>
<keyword evidence="3" id="KW-0813">Transport</keyword>
<reference evidence="7 8" key="1">
    <citation type="submission" date="2018-09" db="EMBL/GenBank/DDBJ databases">
        <title>Genome sequencing of strain 6GH32-13.</title>
        <authorList>
            <person name="Weon H.-Y."/>
            <person name="Heo J."/>
            <person name="Kwon S.-W."/>
        </authorList>
    </citation>
    <scope>NUCLEOTIDE SEQUENCE [LARGE SCALE GENOMIC DNA]</scope>
    <source>
        <strain evidence="7 8">5GH32-13</strain>
    </source>
</reference>
<keyword evidence="8" id="KW-1185">Reference proteome</keyword>
<dbReference type="SUPFAM" id="SSF111369">
    <property type="entry name" value="HlyD-like secretion proteins"/>
    <property type="match status" value="1"/>
</dbReference>
<gene>
    <name evidence="7" type="ORF">D3H65_24690</name>
</gene>
<accession>A0A3B7MSZ6</accession>
<evidence type="ECO:0000259" key="6">
    <source>
        <dbReference type="Pfam" id="PF25967"/>
    </source>
</evidence>
<dbReference type="Proteomes" id="UP000263900">
    <property type="component" value="Chromosome"/>
</dbReference>
<dbReference type="GO" id="GO:0015562">
    <property type="term" value="F:efflux transmembrane transporter activity"/>
    <property type="evidence" value="ECO:0007669"/>
    <property type="project" value="TreeGrafter"/>
</dbReference>
<comment type="subcellular location">
    <subcellularLocation>
        <location evidence="1">Cell envelope</location>
    </subcellularLocation>
</comment>
<dbReference type="InterPro" id="IPR006143">
    <property type="entry name" value="RND_pump_MFP"/>
</dbReference>
<dbReference type="PANTHER" id="PTHR30469">
    <property type="entry name" value="MULTIDRUG RESISTANCE PROTEIN MDTA"/>
    <property type="match status" value="1"/>
</dbReference>
<evidence type="ECO:0000256" key="1">
    <source>
        <dbReference type="ARBA" id="ARBA00004196"/>
    </source>
</evidence>
<dbReference type="Pfam" id="PF25967">
    <property type="entry name" value="RND-MFP_C"/>
    <property type="match status" value="1"/>
</dbReference>
<dbReference type="PANTHER" id="PTHR30469:SF36">
    <property type="entry name" value="BLL3903 PROTEIN"/>
    <property type="match status" value="1"/>
</dbReference>
<dbReference type="Gene3D" id="2.40.50.100">
    <property type="match status" value="1"/>
</dbReference>
<dbReference type="InterPro" id="IPR058625">
    <property type="entry name" value="MdtA-like_BSH"/>
</dbReference>
<evidence type="ECO:0000313" key="7">
    <source>
        <dbReference type="EMBL" id="AXY76987.1"/>
    </source>
</evidence>
<proteinExistence type="inferred from homology"/>
<dbReference type="Gene3D" id="1.10.287.470">
    <property type="entry name" value="Helix hairpin bin"/>
    <property type="match status" value="1"/>
</dbReference>
<dbReference type="EMBL" id="CP032157">
    <property type="protein sequence ID" value="AXY76987.1"/>
    <property type="molecule type" value="Genomic_DNA"/>
</dbReference>
<dbReference type="Gene3D" id="2.40.30.170">
    <property type="match status" value="1"/>
</dbReference>
<evidence type="ECO:0000256" key="2">
    <source>
        <dbReference type="ARBA" id="ARBA00009477"/>
    </source>
</evidence>